<reference evidence="4 5" key="1">
    <citation type="submission" date="2021-08" db="EMBL/GenBank/DDBJ databases">
        <authorList>
            <person name="Zhang D."/>
            <person name="Zhang A."/>
            <person name="Wang L."/>
        </authorList>
    </citation>
    <scope>NUCLEOTIDE SEQUENCE [LARGE SCALE GENOMIC DNA]</scope>
    <source>
        <strain evidence="4 5">WL0086</strain>
    </source>
</reference>
<evidence type="ECO:0000313" key="4">
    <source>
        <dbReference type="EMBL" id="WRQ87182.1"/>
    </source>
</evidence>
<feature type="domain" description="Alpha-L-rhamnosidase six-hairpin glycosidase" evidence="2">
    <location>
        <begin position="393"/>
        <end position="658"/>
    </location>
</feature>
<name>A0ABZ1C705_9BACT</name>
<dbReference type="RefSeq" id="WP_221029404.1">
    <property type="nucleotide sequence ID" value="NZ_CP139781.1"/>
</dbReference>
<dbReference type="InterPro" id="IPR008928">
    <property type="entry name" value="6-hairpin_glycosidase_sf"/>
</dbReference>
<evidence type="ECO:0000259" key="3">
    <source>
        <dbReference type="Pfam" id="PF17390"/>
    </source>
</evidence>
<gene>
    <name evidence="4" type="ORF">K1X11_020410</name>
</gene>
<dbReference type="EMBL" id="CP139781">
    <property type="protein sequence ID" value="WRQ87182.1"/>
    <property type="molecule type" value="Genomic_DNA"/>
</dbReference>
<feature type="signal peptide" evidence="1">
    <location>
        <begin position="1"/>
        <end position="21"/>
    </location>
</feature>
<protein>
    <submittedName>
        <fullName evidence="4">Alpha-L-rhamnosidase C-terminal domain-containing protein</fullName>
    </submittedName>
</protein>
<evidence type="ECO:0000256" key="1">
    <source>
        <dbReference type="SAM" id="SignalP"/>
    </source>
</evidence>
<evidence type="ECO:0000313" key="5">
    <source>
        <dbReference type="Proteomes" id="UP000738431"/>
    </source>
</evidence>
<accession>A0ABZ1C705</accession>
<keyword evidence="5" id="KW-1185">Reference proteome</keyword>
<dbReference type="Gene3D" id="2.60.120.260">
    <property type="entry name" value="Galactose-binding domain-like"/>
    <property type="match status" value="2"/>
</dbReference>
<evidence type="ECO:0000259" key="2">
    <source>
        <dbReference type="Pfam" id="PF17389"/>
    </source>
</evidence>
<dbReference type="PANTHER" id="PTHR34987">
    <property type="entry name" value="C, PUTATIVE (AFU_ORTHOLOGUE AFUA_3G02880)-RELATED"/>
    <property type="match status" value="1"/>
</dbReference>
<dbReference type="InterPro" id="IPR035396">
    <property type="entry name" value="Bac_rhamnosid6H"/>
</dbReference>
<dbReference type="SUPFAM" id="SSF48208">
    <property type="entry name" value="Six-hairpin glycosidases"/>
    <property type="match status" value="1"/>
</dbReference>
<dbReference type="Proteomes" id="UP000738431">
    <property type="component" value="Chromosome"/>
</dbReference>
<dbReference type="InterPro" id="IPR008979">
    <property type="entry name" value="Galactose-bd-like_sf"/>
</dbReference>
<dbReference type="SUPFAM" id="SSF49785">
    <property type="entry name" value="Galactose-binding domain-like"/>
    <property type="match status" value="1"/>
</dbReference>
<dbReference type="Pfam" id="PF17389">
    <property type="entry name" value="Bac_rhamnosid6H"/>
    <property type="match status" value="1"/>
</dbReference>
<dbReference type="PANTHER" id="PTHR34987:SF2">
    <property type="entry name" value="B, PUTATIVE (AFU_ORTHOLOGUE AFUA_7G05040)-RELATED"/>
    <property type="match status" value="1"/>
</dbReference>
<dbReference type="InterPro" id="IPR035398">
    <property type="entry name" value="Bac_rhamnosid_C"/>
</dbReference>
<feature type="domain" description="Alpha-L-rhamnosidase C-terminal" evidence="3">
    <location>
        <begin position="732"/>
        <end position="787"/>
    </location>
</feature>
<dbReference type="Gene3D" id="2.60.420.10">
    <property type="entry name" value="Maltose phosphorylase, domain 3"/>
    <property type="match status" value="1"/>
</dbReference>
<proteinExistence type="predicted"/>
<sequence length="810" mass="89980">MPLLPRLAAALLLAISPTLLTGQPAPRVSTAPVPPELLEQTWSAQWIAPADAPARAYGVYHFRKHIDLPAAPERFVVHISADNRYRIFVNGTPVHIGPARGELRHWRFDSLDLAPFLQAGPNVLAAQVWNFGEHAPIAQQSGRTAFILQGDGETEAIANTDASWTTFTNPAYSPLGDMGAHLWTYIVVGPGDEVDASRYPWGWADPTFDDSAWTPAQTLHHGKPRGISTHGVWLLVPRQIPLMESRPLRLQTVRRTTGVDTSDAFLRGDAPLTVPPHTTATVLLDQGEHTTGYPQLNVSGGADSQVRLTYAESLYEGEDHPSSTVKGDRNAIEGKHLRGFFDIYHPDGAADRTFRPLRWRTWRYLQLDIETGDDALTLNDLTAEFTAYPLREHAAFLSPDDELAQIWDIAWRTMRTGTHEIFTDSAYYEQLSYVGDTRIEALVSLWIDGDDRLMRKAIEAFDNSRDPNGLTASRWPDSGIQIIPPYSLVWVSMVHDYWMLRQDDAFVRARLGGVREVLRYFAEHSDPATGSYTGRQWWNYIDWIPAWGRDAVTGLGGVPPRDGRGTSAIIDLQHVYTLQQAAELFAAFGFEHDAASCRERAAALRAWVETTCWNEARGLIADTPEHQTFSQHANSYYILTGDASDPRLKAVAERMLAEDDLAQATFYFSFYSHAALARVGLGDRYLDQLEPWHDVLAQGLTTVPERPGPDSRSDSHAWGAHPMLGLLNTVLGITPAEPGFASVRIAPHLGALPHAAGKVPHPRGDIEVAYERVGAHGLRARIILPAGLHGRFEWRGQTVDLRPGEQQINL</sequence>
<dbReference type="Gene3D" id="1.50.10.10">
    <property type="match status" value="1"/>
</dbReference>
<feature type="chain" id="PRO_5045152152" evidence="1">
    <location>
        <begin position="22"/>
        <end position="810"/>
    </location>
</feature>
<reference evidence="4 5" key="2">
    <citation type="submission" date="2023-12" db="EMBL/GenBank/DDBJ databases">
        <title>Description of an unclassified Opitutus bacterium of Verrucomicrobiota.</title>
        <authorList>
            <person name="Zhang D.-F."/>
        </authorList>
    </citation>
    <scope>NUCLEOTIDE SEQUENCE [LARGE SCALE GENOMIC DNA]</scope>
    <source>
        <strain evidence="4 5">WL0086</strain>
    </source>
</reference>
<organism evidence="4 5">
    <name type="scientific">Actomonas aquatica</name>
    <dbReference type="NCBI Taxonomy" id="2866162"/>
    <lineage>
        <taxon>Bacteria</taxon>
        <taxon>Pseudomonadati</taxon>
        <taxon>Verrucomicrobiota</taxon>
        <taxon>Opitutia</taxon>
        <taxon>Opitutales</taxon>
        <taxon>Opitutaceae</taxon>
        <taxon>Actomonas</taxon>
    </lineage>
</organism>
<keyword evidence="1" id="KW-0732">Signal</keyword>
<dbReference type="Pfam" id="PF17390">
    <property type="entry name" value="Bac_rhamnosid_C"/>
    <property type="match status" value="1"/>
</dbReference>
<dbReference type="InterPro" id="IPR012341">
    <property type="entry name" value="6hp_glycosidase-like_sf"/>
</dbReference>